<dbReference type="SUPFAM" id="SSF141694">
    <property type="entry name" value="AF2212/PG0164-like"/>
    <property type="match status" value="1"/>
</dbReference>
<dbReference type="InterPro" id="IPR037079">
    <property type="entry name" value="AF2212/PG0164-like_sf"/>
</dbReference>
<evidence type="ECO:0000256" key="1">
    <source>
        <dbReference type="SAM" id="MobiDB-lite"/>
    </source>
</evidence>
<dbReference type="InterPro" id="IPR015018">
    <property type="entry name" value="DUF1905"/>
</dbReference>
<dbReference type="OrthoDB" id="9808666at2"/>
<comment type="caution">
    <text evidence="2">The sequence shown here is derived from an EMBL/GenBank/DDBJ whole genome shotgun (WGS) entry which is preliminary data.</text>
</comment>
<keyword evidence="3" id="KW-1185">Reference proteome</keyword>
<gene>
    <name evidence="2" type="ORF">E3T49_02685</name>
</gene>
<evidence type="ECO:0000313" key="3">
    <source>
        <dbReference type="Proteomes" id="UP000297472"/>
    </source>
</evidence>
<evidence type="ECO:0000313" key="2">
    <source>
        <dbReference type="EMBL" id="TFD33213.1"/>
    </source>
</evidence>
<feature type="region of interest" description="Disordered" evidence="1">
    <location>
        <begin position="1"/>
        <end position="50"/>
    </location>
</feature>
<accession>A0A4Y8JY08</accession>
<dbReference type="Proteomes" id="UP000297472">
    <property type="component" value="Unassembled WGS sequence"/>
</dbReference>
<proteinExistence type="predicted"/>
<reference evidence="2 3" key="1">
    <citation type="submission" date="2019-03" db="EMBL/GenBank/DDBJ databases">
        <title>Genomics of glacier-inhabiting Cryobacterium strains.</title>
        <authorList>
            <person name="Liu Q."/>
            <person name="Xin Y.-H."/>
        </authorList>
    </citation>
    <scope>NUCLEOTIDE SEQUENCE [LARGE SCALE GENOMIC DNA]</scope>
    <source>
        <strain evidence="2 3">TMT1-51</strain>
    </source>
</reference>
<dbReference type="Pfam" id="PF08922">
    <property type="entry name" value="DUF1905"/>
    <property type="match status" value="1"/>
</dbReference>
<sequence>MPGQRSTVGLDEGNRCDAPCLPWSTSSAAPEEPADGRSRPAASAVQIPPCAPGRQPGGGLDIPNSLTGCPGGFGLCSAGQCTIAFGVRLASCSGCSLLARQSTACCPDRPRGRRLALRRALRCPRIEGWSTWNSVLFFGGTSGWFSRFSLWLGSSWLWGFSSAGDGARAPFLRRANPRKVTGPLPVSSGPGVVLGFGSVKIAVAINESHWATSLFFNSDDGTFILFVKKAIRQAEGVGAGDPVTIVLKLLL</sequence>
<dbReference type="AlphaFoldDB" id="A0A4Y8JY08"/>
<name>A0A4Y8JY08_9MICO</name>
<protein>
    <submittedName>
        <fullName evidence="2">DUF1905 domain-containing protein</fullName>
    </submittedName>
</protein>
<dbReference type="EMBL" id="SOHA01000005">
    <property type="protein sequence ID" value="TFD33213.1"/>
    <property type="molecule type" value="Genomic_DNA"/>
</dbReference>
<dbReference type="Gene3D" id="2.40.30.100">
    <property type="entry name" value="AF2212/PG0164-like"/>
    <property type="match status" value="1"/>
</dbReference>
<organism evidence="2 3">
    <name type="scientific">Cryobacterium cryoconiti</name>
    <dbReference type="NCBI Taxonomy" id="1259239"/>
    <lineage>
        <taxon>Bacteria</taxon>
        <taxon>Bacillati</taxon>
        <taxon>Actinomycetota</taxon>
        <taxon>Actinomycetes</taxon>
        <taxon>Micrococcales</taxon>
        <taxon>Microbacteriaceae</taxon>
        <taxon>Cryobacterium</taxon>
    </lineage>
</organism>